<keyword evidence="3" id="KW-1133">Transmembrane helix</keyword>
<evidence type="ECO:0000256" key="2">
    <source>
        <dbReference type="SAM" id="MobiDB-lite"/>
    </source>
</evidence>
<feature type="region of interest" description="Disordered" evidence="2">
    <location>
        <begin position="524"/>
        <end position="548"/>
    </location>
</feature>
<evidence type="ECO:0000256" key="3">
    <source>
        <dbReference type="SAM" id="Phobius"/>
    </source>
</evidence>
<keyword evidence="1" id="KW-0175">Coiled coil</keyword>
<feature type="coiled-coil region" evidence="1">
    <location>
        <begin position="271"/>
        <end position="298"/>
    </location>
</feature>
<keyword evidence="5" id="KW-1185">Reference proteome</keyword>
<reference evidence="4 5" key="1">
    <citation type="submission" date="2018-11" db="EMBL/GenBank/DDBJ databases">
        <title>Genome sequence of Apiotrichum porosum DSM 27194.</title>
        <authorList>
            <person name="Aliyu H."/>
            <person name="Gorte O."/>
            <person name="Ochsenreither K."/>
        </authorList>
    </citation>
    <scope>NUCLEOTIDE SEQUENCE [LARGE SCALE GENOMIC DNA]</scope>
    <source>
        <strain evidence="4 5">DSM 27194</strain>
    </source>
</reference>
<evidence type="ECO:0000313" key="4">
    <source>
        <dbReference type="EMBL" id="RSH78285.1"/>
    </source>
</evidence>
<organism evidence="4 5">
    <name type="scientific">Apiotrichum porosum</name>
    <dbReference type="NCBI Taxonomy" id="105984"/>
    <lineage>
        <taxon>Eukaryota</taxon>
        <taxon>Fungi</taxon>
        <taxon>Dikarya</taxon>
        <taxon>Basidiomycota</taxon>
        <taxon>Agaricomycotina</taxon>
        <taxon>Tremellomycetes</taxon>
        <taxon>Trichosporonales</taxon>
        <taxon>Trichosporonaceae</taxon>
        <taxon>Apiotrichum</taxon>
    </lineage>
</organism>
<evidence type="ECO:0000313" key="5">
    <source>
        <dbReference type="Proteomes" id="UP000279236"/>
    </source>
</evidence>
<feature type="compositionally biased region" description="Polar residues" evidence="2">
    <location>
        <begin position="999"/>
        <end position="1048"/>
    </location>
</feature>
<feature type="compositionally biased region" description="Basic and acidic residues" evidence="2">
    <location>
        <begin position="35"/>
        <end position="50"/>
    </location>
</feature>
<keyword evidence="3" id="KW-0472">Membrane</keyword>
<feature type="transmembrane region" description="Helical" evidence="3">
    <location>
        <begin position="405"/>
        <end position="422"/>
    </location>
</feature>
<comment type="caution">
    <text evidence="4">The sequence shown here is derived from an EMBL/GenBank/DDBJ whole genome shotgun (WGS) entry which is preliminary data.</text>
</comment>
<evidence type="ECO:0000256" key="1">
    <source>
        <dbReference type="SAM" id="Coils"/>
    </source>
</evidence>
<name>A0A427XHB3_9TREE</name>
<feature type="region of interest" description="Disordered" evidence="2">
    <location>
        <begin position="994"/>
        <end position="1165"/>
    </location>
</feature>
<dbReference type="STRING" id="105984.A0A427XHB3"/>
<feature type="compositionally biased region" description="Low complexity" evidence="2">
    <location>
        <begin position="1075"/>
        <end position="1101"/>
    </location>
</feature>
<dbReference type="GeneID" id="39587295"/>
<feature type="compositionally biased region" description="Low complexity" evidence="2">
    <location>
        <begin position="54"/>
        <end position="106"/>
    </location>
</feature>
<feature type="compositionally biased region" description="Polar residues" evidence="2">
    <location>
        <begin position="1102"/>
        <end position="1158"/>
    </location>
</feature>
<dbReference type="PANTHER" id="PTHR12460">
    <property type="entry name" value="CYCLIN-DEPENDENT KINASE INHIBITOR-RELATED PROTEIN"/>
    <property type="match status" value="1"/>
</dbReference>
<keyword evidence="3" id="KW-0812">Transmembrane</keyword>
<feature type="transmembrane region" description="Helical" evidence="3">
    <location>
        <begin position="700"/>
        <end position="719"/>
    </location>
</feature>
<feature type="compositionally biased region" description="Low complexity" evidence="2">
    <location>
        <begin position="1050"/>
        <end position="1066"/>
    </location>
</feature>
<gene>
    <name evidence="4" type="ORF">EHS24_002752</name>
</gene>
<feature type="transmembrane region" description="Helical" evidence="3">
    <location>
        <begin position="346"/>
        <end position="365"/>
    </location>
</feature>
<feature type="compositionally biased region" description="Polar residues" evidence="2">
    <location>
        <begin position="539"/>
        <end position="548"/>
    </location>
</feature>
<accession>A0A427XHB3</accession>
<dbReference type="EMBL" id="RSCE01000013">
    <property type="protein sequence ID" value="RSH78285.1"/>
    <property type="molecule type" value="Genomic_DNA"/>
</dbReference>
<feature type="transmembrane region" description="Helical" evidence="3">
    <location>
        <begin position="377"/>
        <end position="393"/>
    </location>
</feature>
<dbReference type="RefSeq" id="XP_028473432.1">
    <property type="nucleotide sequence ID" value="XM_028618476.1"/>
</dbReference>
<feature type="transmembrane region" description="Helical" evidence="3">
    <location>
        <begin position="660"/>
        <end position="680"/>
    </location>
</feature>
<dbReference type="Proteomes" id="UP000279236">
    <property type="component" value="Unassembled WGS sequence"/>
</dbReference>
<protein>
    <submittedName>
        <fullName evidence="4">Uncharacterized protein</fullName>
    </submittedName>
</protein>
<feature type="region of interest" description="Disordered" evidence="2">
    <location>
        <begin position="32"/>
        <end position="118"/>
    </location>
</feature>
<dbReference type="AlphaFoldDB" id="A0A427XHB3"/>
<proteinExistence type="predicted"/>
<feature type="coiled-coil region" evidence="1">
    <location>
        <begin position="129"/>
        <end position="183"/>
    </location>
</feature>
<sequence>MTYPADDDNPWTSLDAVQQVTRRSKEYKMALGEINKQRAKDKLKRLEDLPVGHPLAASSSPSVPTASSSSQSTPAASSSSALLTPAASTPPSTTAGTSSPPAGAVSAPPPATPITVPEKTREEMFIVVFERLSDLIRQINQTVQQVKRNDRSLSDHSVKVNAVNELNRQIKDIRDTIKELYGLDAPLSNNETAETLTYRRCSLIELNDQVQMLCHVIEHQLQIARTAIKEPLGSFGPAFREVLDQVRQLHKAILYIQLEGDIFENRGKEILTAKKTELDRLKGQIVQLEDKILKSQTENPGPLDINSRVVYDVKQPPWYQRLGKNLSTRIDMSLTPFPRYPGTTPALDILNIILDITFSASLSLYANTHMFANMRDILNFFAYYSVIFAMWWSQRPIWGRSVPEIHIAMTFVNIVAFLYIGLASAGWDLVGLTTWDADPNDVAYVEAAADPKHCDSQIMVGEILACLLFLQECNGQLLRRAHALFKLLKPWYDDHVEMGEDASYSIVKQLYQIFKTMDKLDQGANLLSSNPPHREGKQAEQNNQLRPLSSDWTGHCNIARSLHVEVQEMMGHNTADESNDENFTRKARRRTWRLNVRKALEGQELRSQDNRFAARNAQNAANGRRRERLLSLTFIILGEGLNNLTSPFETALSIWGVKSIFVCQMLLVVLVVLSLCRFIWMERSGFNDIAELRVWAFEMIHFPLLFAIFLLLVGMANAMQSIVSGVWFLKVCQQFDALVNNPHDTTLRLSLSSSLKRLDLDPTFDTWLSETNVSDTSAAVDVYQYAGQILGKVIDATGWDAGVIVDDSIPAVPNRKNQLSVRAHSRSLLVTSCYGELLLNSNTDIQGIVLVLLALRVMLSDGYIADKMVEWGIYSRRPDAAGSSGGGPIRTGTSKIMSAEVAQLVLGLGVVSVGAGIYKVKSPDSPIPVNASLAYVPFHSAIWNWLQAEWIIPTLSLICLAVIAVKSAVKYACTLVERRQLDAIRNDVEAWSGFAPVTNRPNSQRPNTPTASQGHGGVQSPTANSRRSSASQHSTIPMVQLGVQSAVTGSPRPSSSQQSAVPVVQPNTSRANSHGQGSIRRQSSNGSQRSSGSRKSTNSQGIRGTSSPMPGGSQQSAVPVVQPNTPGVSNGQGSIRSQRSNQRGLVPSGSSPAMNPIQNGAAHRR</sequence>